<organism evidence="1">
    <name type="scientific">Arundo donax</name>
    <name type="common">Giant reed</name>
    <name type="synonym">Donax arundinaceus</name>
    <dbReference type="NCBI Taxonomy" id="35708"/>
    <lineage>
        <taxon>Eukaryota</taxon>
        <taxon>Viridiplantae</taxon>
        <taxon>Streptophyta</taxon>
        <taxon>Embryophyta</taxon>
        <taxon>Tracheophyta</taxon>
        <taxon>Spermatophyta</taxon>
        <taxon>Magnoliopsida</taxon>
        <taxon>Liliopsida</taxon>
        <taxon>Poales</taxon>
        <taxon>Poaceae</taxon>
        <taxon>PACMAD clade</taxon>
        <taxon>Arundinoideae</taxon>
        <taxon>Arundineae</taxon>
        <taxon>Arundo</taxon>
    </lineage>
</organism>
<evidence type="ECO:0000313" key="1">
    <source>
        <dbReference type="EMBL" id="JAE23212.1"/>
    </source>
</evidence>
<name>A0A0A9U0L3_ARUDO</name>
<proteinExistence type="predicted"/>
<protein>
    <submittedName>
        <fullName evidence="1">Uncharacterized protein</fullName>
    </submittedName>
</protein>
<accession>A0A0A9U0L3</accession>
<reference evidence="1" key="2">
    <citation type="journal article" date="2015" name="Data Brief">
        <title>Shoot transcriptome of the giant reed, Arundo donax.</title>
        <authorList>
            <person name="Barrero R.A."/>
            <person name="Guerrero F.D."/>
            <person name="Moolhuijzen P."/>
            <person name="Goolsby J.A."/>
            <person name="Tidwell J."/>
            <person name="Bellgard S.E."/>
            <person name="Bellgard M.I."/>
        </authorList>
    </citation>
    <scope>NUCLEOTIDE SEQUENCE</scope>
    <source>
        <tissue evidence="1">Shoot tissue taken approximately 20 cm above the soil surface</tissue>
    </source>
</reference>
<dbReference type="AlphaFoldDB" id="A0A0A9U0L3"/>
<dbReference type="EMBL" id="GBRH01174684">
    <property type="protein sequence ID" value="JAE23212.1"/>
    <property type="molecule type" value="Transcribed_RNA"/>
</dbReference>
<sequence length="24" mass="2446">MCMHAGEKILAATEVGVLSTGVDL</sequence>
<reference evidence="1" key="1">
    <citation type="submission" date="2014-09" db="EMBL/GenBank/DDBJ databases">
        <authorList>
            <person name="Magalhaes I.L.F."/>
            <person name="Oliveira U."/>
            <person name="Santos F.R."/>
            <person name="Vidigal T.H.D.A."/>
            <person name="Brescovit A.D."/>
            <person name="Santos A.J."/>
        </authorList>
    </citation>
    <scope>NUCLEOTIDE SEQUENCE</scope>
    <source>
        <tissue evidence="1">Shoot tissue taken approximately 20 cm above the soil surface</tissue>
    </source>
</reference>